<evidence type="ECO:0000256" key="3">
    <source>
        <dbReference type="ARBA" id="ARBA00023125"/>
    </source>
</evidence>
<feature type="domain" description="AP2/ERF" evidence="6">
    <location>
        <begin position="45"/>
        <end position="102"/>
    </location>
</feature>
<evidence type="ECO:0000256" key="4">
    <source>
        <dbReference type="ARBA" id="ARBA00023163"/>
    </source>
</evidence>
<gene>
    <name evidence="7" type="ORF">QYE76_020431</name>
</gene>
<dbReference type="GO" id="GO:0003700">
    <property type="term" value="F:DNA-binding transcription factor activity"/>
    <property type="evidence" value="ECO:0007669"/>
    <property type="project" value="InterPro"/>
</dbReference>
<accession>A0AAD8VQ07</accession>
<dbReference type="Pfam" id="PF00847">
    <property type="entry name" value="AP2"/>
    <property type="match status" value="1"/>
</dbReference>
<dbReference type="Gene3D" id="3.30.730.10">
    <property type="entry name" value="AP2/ERF domain"/>
    <property type="match status" value="4"/>
</dbReference>
<evidence type="ECO:0000259" key="6">
    <source>
        <dbReference type="PROSITE" id="PS51032"/>
    </source>
</evidence>
<name>A0AAD8VQ07_LOLMU</name>
<evidence type="ECO:0000313" key="8">
    <source>
        <dbReference type="Proteomes" id="UP001231189"/>
    </source>
</evidence>
<keyword evidence="8" id="KW-1185">Reference proteome</keyword>
<comment type="subcellular location">
    <subcellularLocation>
        <location evidence="1">Nucleus</location>
    </subcellularLocation>
</comment>
<dbReference type="PROSITE" id="PS51032">
    <property type="entry name" value="AP2_ERF"/>
    <property type="match status" value="3"/>
</dbReference>
<sequence length="381" mass="41160">MVVTAESTQEQGLSAGKGEIAAAHGEAVEAVRRKKKARPHAAGIEFPGVRLRPCGTYGAQIWDPLRRPNVWLGTFGTAQDAAKAYDAAAVKLPAVERAVEKKKKAAVAERAAKKKTAGRPDAWTEFYGVRRGPSGKYVATIWHPLTRTMVYLGSFATAEDAAQAYAAAAVKLPCARKVGKKDAARRPYARTEFRGVSRTISGKYRAMVERTNDKQRIWLGNFAIAEEAARAYDAAAIKLHGGAAKSNFEGDDGIDVQAVGLEKATGSGFRGVLQQQSGKYSARIWDSAKRARLCLGTFGKAEDAARAFDAAAVRLHGDRAITNFKQPLVDLNDIPELPALDFSDSIIPGAGLHDLWTDLPRPELQPLDELLQDMDFTDVAA</sequence>
<dbReference type="InterPro" id="IPR001471">
    <property type="entry name" value="AP2/ERF_dom"/>
</dbReference>
<dbReference type="Proteomes" id="UP001231189">
    <property type="component" value="Unassembled WGS sequence"/>
</dbReference>
<dbReference type="InterPro" id="IPR036955">
    <property type="entry name" value="AP2/ERF_dom_sf"/>
</dbReference>
<dbReference type="PANTHER" id="PTHR31677">
    <property type="entry name" value="AP2 DOMAIN CLASS TRANSCRIPTION FACTOR"/>
    <property type="match status" value="1"/>
</dbReference>
<dbReference type="EMBL" id="JAUUTY010000006">
    <property type="protein sequence ID" value="KAK1614914.1"/>
    <property type="molecule type" value="Genomic_DNA"/>
</dbReference>
<keyword evidence="2" id="KW-0805">Transcription regulation</keyword>
<evidence type="ECO:0000313" key="7">
    <source>
        <dbReference type="EMBL" id="KAK1614914.1"/>
    </source>
</evidence>
<dbReference type="SUPFAM" id="SSF54171">
    <property type="entry name" value="DNA-binding domain"/>
    <property type="match status" value="4"/>
</dbReference>
<dbReference type="InterPro" id="IPR016177">
    <property type="entry name" value="DNA-bd_dom_sf"/>
</dbReference>
<dbReference type="GO" id="GO:0005634">
    <property type="term" value="C:nucleus"/>
    <property type="evidence" value="ECO:0007669"/>
    <property type="project" value="UniProtKB-SubCell"/>
</dbReference>
<organism evidence="7 8">
    <name type="scientific">Lolium multiflorum</name>
    <name type="common">Italian ryegrass</name>
    <name type="synonym">Lolium perenne subsp. multiflorum</name>
    <dbReference type="NCBI Taxonomy" id="4521"/>
    <lineage>
        <taxon>Eukaryota</taxon>
        <taxon>Viridiplantae</taxon>
        <taxon>Streptophyta</taxon>
        <taxon>Embryophyta</taxon>
        <taxon>Tracheophyta</taxon>
        <taxon>Spermatophyta</taxon>
        <taxon>Magnoliopsida</taxon>
        <taxon>Liliopsida</taxon>
        <taxon>Poales</taxon>
        <taxon>Poaceae</taxon>
        <taxon>BOP clade</taxon>
        <taxon>Pooideae</taxon>
        <taxon>Poodae</taxon>
        <taxon>Poeae</taxon>
        <taxon>Poeae Chloroplast Group 2 (Poeae type)</taxon>
        <taxon>Loliodinae</taxon>
        <taxon>Loliinae</taxon>
        <taxon>Lolium</taxon>
    </lineage>
</organism>
<protein>
    <recommendedName>
        <fullName evidence="6">AP2/ERF domain-containing protein</fullName>
    </recommendedName>
</protein>
<feature type="domain" description="AP2/ERF" evidence="6">
    <location>
        <begin position="125"/>
        <end position="249"/>
    </location>
</feature>
<dbReference type="GO" id="GO:0003677">
    <property type="term" value="F:DNA binding"/>
    <property type="evidence" value="ECO:0007669"/>
    <property type="project" value="UniProtKB-KW"/>
</dbReference>
<keyword evidence="4" id="KW-0804">Transcription</keyword>
<evidence type="ECO:0000256" key="2">
    <source>
        <dbReference type="ARBA" id="ARBA00023015"/>
    </source>
</evidence>
<comment type="caution">
    <text evidence="7">The sequence shown here is derived from an EMBL/GenBank/DDBJ whole genome shotgun (WGS) entry which is preliminary data.</text>
</comment>
<dbReference type="SMART" id="SM00380">
    <property type="entry name" value="AP2"/>
    <property type="match status" value="4"/>
</dbReference>
<reference evidence="7" key="1">
    <citation type="submission" date="2023-07" db="EMBL/GenBank/DDBJ databases">
        <title>A chromosome-level genome assembly of Lolium multiflorum.</title>
        <authorList>
            <person name="Chen Y."/>
            <person name="Copetti D."/>
            <person name="Kolliker R."/>
            <person name="Studer B."/>
        </authorList>
    </citation>
    <scope>NUCLEOTIDE SEQUENCE</scope>
    <source>
        <strain evidence="7">02402/16</strain>
        <tissue evidence="7">Leaf</tissue>
    </source>
</reference>
<proteinExistence type="predicted"/>
<keyword evidence="3" id="KW-0238">DNA-binding</keyword>
<feature type="domain" description="AP2/ERF" evidence="6">
    <location>
        <begin position="268"/>
        <end position="325"/>
    </location>
</feature>
<evidence type="ECO:0000256" key="5">
    <source>
        <dbReference type="ARBA" id="ARBA00023242"/>
    </source>
</evidence>
<dbReference type="PANTHER" id="PTHR31677:SF75">
    <property type="entry name" value="ETHYLENE-RESPONSIVE TRANSCRIPTION FACTOR ERF084"/>
    <property type="match status" value="1"/>
</dbReference>
<evidence type="ECO:0000256" key="1">
    <source>
        <dbReference type="ARBA" id="ARBA00004123"/>
    </source>
</evidence>
<keyword evidence="5" id="KW-0539">Nucleus</keyword>
<dbReference type="AlphaFoldDB" id="A0AAD8VQ07"/>